<dbReference type="EMBL" id="LAZR01013840">
    <property type="protein sequence ID" value="KKM20098.1"/>
    <property type="molecule type" value="Genomic_DNA"/>
</dbReference>
<reference evidence="2" key="1">
    <citation type="journal article" date="2015" name="Nature">
        <title>Complex archaea that bridge the gap between prokaryotes and eukaryotes.</title>
        <authorList>
            <person name="Spang A."/>
            <person name="Saw J.H."/>
            <person name="Jorgensen S.L."/>
            <person name="Zaremba-Niedzwiedzka K."/>
            <person name="Martijn J."/>
            <person name="Lind A.E."/>
            <person name="van Eijk R."/>
            <person name="Schleper C."/>
            <person name="Guy L."/>
            <person name="Ettema T.J."/>
        </authorList>
    </citation>
    <scope>NUCLEOTIDE SEQUENCE</scope>
</reference>
<keyword evidence="1" id="KW-1133">Transmembrane helix</keyword>
<dbReference type="AlphaFoldDB" id="A0A0F9KDB1"/>
<keyword evidence="1" id="KW-0812">Transmembrane</keyword>
<sequence>MSDYILWENLGNNTKLVMNQLHYLGLAFMILAYTLR</sequence>
<feature type="non-terminal residue" evidence="2">
    <location>
        <position position="36"/>
    </location>
</feature>
<organism evidence="2">
    <name type="scientific">marine sediment metagenome</name>
    <dbReference type="NCBI Taxonomy" id="412755"/>
    <lineage>
        <taxon>unclassified sequences</taxon>
        <taxon>metagenomes</taxon>
        <taxon>ecological metagenomes</taxon>
    </lineage>
</organism>
<name>A0A0F9KDB1_9ZZZZ</name>
<feature type="transmembrane region" description="Helical" evidence="1">
    <location>
        <begin position="20"/>
        <end position="35"/>
    </location>
</feature>
<accession>A0A0F9KDB1</accession>
<proteinExistence type="predicted"/>
<evidence type="ECO:0000256" key="1">
    <source>
        <dbReference type="SAM" id="Phobius"/>
    </source>
</evidence>
<keyword evidence="1" id="KW-0472">Membrane</keyword>
<evidence type="ECO:0000313" key="2">
    <source>
        <dbReference type="EMBL" id="KKM20098.1"/>
    </source>
</evidence>
<gene>
    <name evidence="2" type="ORF">LCGC14_1648940</name>
</gene>
<comment type="caution">
    <text evidence="2">The sequence shown here is derived from an EMBL/GenBank/DDBJ whole genome shotgun (WGS) entry which is preliminary data.</text>
</comment>
<protein>
    <submittedName>
        <fullName evidence="2">Uncharacterized protein</fullName>
    </submittedName>
</protein>